<name>A0AAE3P0U6_9BACT</name>
<feature type="transmembrane region" description="Helical" evidence="1">
    <location>
        <begin position="14"/>
        <end position="35"/>
    </location>
</feature>
<sequence length="67" mass="7960">MIGEYFRQLNDSSIVPIISLITFFLSFVVLIFWTFTRKKHYLNYMGNIPLDNNIKNKNSEIKNETTK</sequence>
<dbReference type="RefSeq" id="WP_321536014.1">
    <property type="nucleotide sequence ID" value="NZ_JARGDL010000011.1"/>
</dbReference>
<keyword evidence="3" id="KW-1185">Reference proteome</keyword>
<evidence type="ECO:0000313" key="2">
    <source>
        <dbReference type="EMBL" id="MDF1612244.1"/>
    </source>
</evidence>
<dbReference type="AlphaFoldDB" id="A0AAE3P0U6"/>
<reference evidence="2" key="1">
    <citation type="submission" date="2023-03" db="EMBL/GenBank/DDBJ databases">
        <title>Stygiobacter electus gen. nov., sp. nov., facultatively anaerobic thermotolerant bacterium of the class Ignavibacteria from a well of Yessentuki mineral water deposit.</title>
        <authorList>
            <person name="Podosokorskaya O.A."/>
            <person name="Elcheninov A.G."/>
            <person name="Petrova N.F."/>
            <person name="Zavarzina D.G."/>
            <person name="Kublanov I.V."/>
            <person name="Merkel A.Y."/>
        </authorList>
    </citation>
    <scope>NUCLEOTIDE SEQUENCE</scope>
    <source>
        <strain evidence="2">09-Me</strain>
    </source>
</reference>
<keyword evidence="1" id="KW-0472">Membrane</keyword>
<protein>
    <recommendedName>
        <fullName evidence="4">CcoQ/FixQ family Cbb3-type cytochrome c oxidase assembly chaperone</fullName>
    </recommendedName>
</protein>
<evidence type="ECO:0000313" key="3">
    <source>
        <dbReference type="Proteomes" id="UP001221302"/>
    </source>
</evidence>
<organism evidence="2 3">
    <name type="scientific">Stygiobacter electus</name>
    <dbReference type="NCBI Taxonomy" id="3032292"/>
    <lineage>
        <taxon>Bacteria</taxon>
        <taxon>Pseudomonadati</taxon>
        <taxon>Ignavibacteriota</taxon>
        <taxon>Ignavibacteria</taxon>
        <taxon>Ignavibacteriales</taxon>
        <taxon>Melioribacteraceae</taxon>
        <taxon>Stygiobacter</taxon>
    </lineage>
</organism>
<comment type="caution">
    <text evidence="2">The sequence shown here is derived from an EMBL/GenBank/DDBJ whole genome shotgun (WGS) entry which is preliminary data.</text>
</comment>
<evidence type="ECO:0000256" key="1">
    <source>
        <dbReference type="SAM" id="Phobius"/>
    </source>
</evidence>
<dbReference type="EMBL" id="JARGDL010000011">
    <property type="protein sequence ID" value="MDF1612244.1"/>
    <property type="molecule type" value="Genomic_DNA"/>
</dbReference>
<keyword evidence="1" id="KW-0812">Transmembrane</keyword>
<proteinExistence type="predicted"/>
<gene>
    <name evidence="2" type="ORF">P0M35_08790</name>
</gene>
<dbReference type="Proteomes" id="UP001221302">
    <property type="component" value="Unassembled WGS sequence"/>
</dbReference>
<keyword evidence="1" id="KW-1133">Transmembrane helix</keyword>
<evidence type="ECO:0008006" key="4">
    <source>
        <dbReference type="Google" id="ProtNLM"/>
    </source>
</evidence>
<accession>A0AAE3P0U6</accession>